<dbReference type="PANTHER" id="PTHR38701:SF1">
    <property type="entry name" value="UP-REGULATED DURING SEPTATION PROTEIN 1 DOMAIN-CONTAINING PROTEIN"/>
    <property type="match status" value="1"/>
</dbReference>
<evidence type="ECO:0000256" key="1">
    <source>
        <dbReference type="SAM" id="MobiDB-lite"/>
    </source>
</evidence>
<feature type="compositionally biased region" description="Low complexity" evidence="1">
    <location>
        <begin position="60"/>
        <end position="85"/>
    </location>
</feature>
<accession>A0A060T343</accession>
<gene>
    <name evidence="2" type="ORF">GNLVRS02_ARAD1A06622g</name>
</gene>
<organism evidence="2">
    <name type="scientific">Blastobotrys adeninivorans</name>
    <name type="common">Yeast</name>
    <name type="synonym">Arxula adeninivorans</name>
    <dbReference type="NCBI Taxonomy" id="409370"/>
    <lineage>
        <taxon>Eukaryota</taxon>
        <taxon>Fungi</taxon>
        <taxon>Dikarya</taxon>
        <taxon>Ascomycota</taxon>
        <taxon>Saccharomycotina</taxon>
        <taxon>Dipodascomycetes</taxon>
        <taxon>Dipodascales</taxon>
        <taxon>Trichomonascaceae</taxon>
        <taxon>Blastobotrys</taxon>
    </lineage>
</organism>
<evidence type="ECO:0000313" key="2">
    <source>
        <dbReference type="EMBL" id="CDP33312.1"/>
    </source>
</evidence>
<feature type="region of interest" description="Disordered" evidence="1">
    <location>
        <begin position="98"/>
        <end position="128"/>
    </location>
</feature>
<feature type="compositionally biased region" description="Polar residues" evidence="1">
    <location>
        <begin position="42"/>
        <end position="53"/>
    </location>
</feature>
<proteinExistence type="predicted"/>
<feature type="compositionally biased region" description="Basic and acidic residues" evidence="1">
    <location>
        <begin position="1"/>
        <end position="12"/>
    </location>
</feature>
<feature type="region of interest" description="Disordered" evidence="1">
    <location>
        <begin position="1"/>
        <end position="85"/>
    </location>
</feature>
<dbReference type="EMBL" id="HG937691">
    <property type="protein sequence ID" value="CDP33312.1"/>
    <property type="molecule type" value="Genomic_DNA"/>
</dbReference>
<feature type="compositionally biased region" description="Low complexity" evidence="1">
    <location>
        <begin position="100"/>
        <end position="112"/>
    </location>
</feature>
<reference evidence="2" key="2">
    <citation type="submission" date="2014-06" db="EMBL/GenBank/DDBJ databases">
        <title>The complete genome of Blastobotrys (Arxula) adeninivorans LS3 - a yeast of biotechnological interest.</title>
        <authorList>
            <person name="Kunze G."/>
            <person name="Gaillardin C."/>
            <person name="Czernicka M."/>
            <person name="Durrens P."/>
            <person name="Martin T."/>
            <person name="Boer E."/>
            <person name="Gabaldon T."/>
            <person name="Cruz J."/>
            <person name="Talla E."/>
            <person name="Marck C."/>
            <person name="Goffeau A."/>
            <person name="Barbe V."/>
            <person name="Baret P."/>
            <person name="Baronian K."/>
            <person name="Beier S."/>
            <person name="Bleykasten C."/>
            <person name="Bode R."/>
            <person name="Casaregola S."/>
            <person name="Despons L."/>
            <person name="Fairhead C."/>
            <person name="Giersberg M."/>
            <person name="Gierski P."/>
            <person name="Hahnel U."/>
            <person name="Hartmann A."/>
            <person name="Jankowska D."/>
            <person name="Jubin C."/>
            <person name="Jung P."/>
            <person name="Lafontaine I."/>
            <person name="Leh-Louis V."/>
            <person name="Lemaire M."/>
            <person name="Marcet-Houben M."/>
            <person name="Mascher M."/>
            <person name="Morel G."/>
            <person name="Richard G.-F."/>
            <person name="Riechen J."/>
            <person name="Sacerdot C."/>
            <person name="Sarkar A."/>
            <person name="Savel G."/>
            <person name="Schacherer J."/>
            <person name="Sherman D."/>
            <person name="Straub M.-L."/>
            <person name="Stein N."/>
            <person name="Thierry A."/>
            <person name="Trautwein-Schult A."/>
            <person name="Westhof E."/>
            <person name="Worch S."/>
            <person name="Dujon B."/>
            <person name="Souciet J.-L."/>
            <person name="Wincker P."/>
            <person name="Scholz U."/>
            <person name="Neuveglise N."/>
        </authorList>
    </citation>
    <scope>NUCLEOTIDE SEQUENCE</scope>
    <source>
        <strain evidence="2">LS3</strain>
    </source>
</reference>
<name>A0A060T343_BLAAD</name>
<dbReference type="AlphaFoldDB" id="A0A060T343"/>
<sequence length="308" mass="33579">MNEPRIRGKPPERVFAASPTLRKQPSSSGLRLAKKPSLYKLKQSSPTTGTVDNTKIVRPSSASSAHSDTRSSISVSSASSANVTTRTLRKPAVIKQSTFTTPATTAATTPPAEMSPRDPAMVSPRYEPRVDSPRIDARIDASSRVERKVKDLEISNSSLLAVNKFLEKKLQQQAHQISMLRARSANTNTTDTINTNDGENYDEGDGEDDFFGEEDDVLDSDGEEESIQALIGGSVDNLDAIENRTKSHIDVVRSYQRINNSLTRCLYLTQSLITDANNSLQLAVSPDDIRIGGKVAYDDSFVESDGES</sequence>
<reference evidence="2" key="1">
    <citation type="submission" date="2014-02" db="EMBL/GenBank/DDBJ databases">
        <authorList>
            <person name="Genoscope - CEA"/>
        </authorList>
    </citation>
    <scope>NUCLEOTIDE SEQUENCE</scope>
    <source>
        <strain evidence="2">LS3</strain>
    </source>
</reference>
<dbReference type="PANTHER" id="PTHR38701">
    <property type="entry name" value="CHROMOSOME 8, WHOLE GENOME SHOTGUN SEQUENCE"/>
    <property type="match status" value="1"/>
</dbReference>
<protein>
    <submittedName>
        <fullName evidence="2">ARAD1A06622p</fullName>
    </submittedName>
</protein>